<gene>
    <name evidence="2" type="ORF">HMPREF9140_00433</name>
</gene>
<protein>
    <submittedName>
        <fullName evidence="2">Uncharacterized protein</fullName>
    </submittedName>
</protein>
<comment type="caution">
    <text evidence="2">The sequence shown here is derived from an EMBL/GenBank/DDBJ whole genome shotgun (WGS) entry which is preliminary data.</text>
</comment>
<keyword evidence="3" id="KW-1185">Reference proteome</keyword>
<sequence>MKRTAPDGSTMDYYQTASGRESFTMDNVSLGFEIDSMSNLGASFGVTRYGLRHNGYPTKKYVGGIHCAGFQYSNFTSSLKQPGVLRSSNFPNRNSQERHALVIFVYGRSGLILSIFASLFIINTCSAKLRCSMFWRCPL</sequence>
<accession>H1Q0J5</accession>
<dbReference type="STRING" id="883158.HMPREF9140_00433"/>
<dbReference type="AlphaFoldDB" id="H1Q0J5"/>
<keyword evidence="1" id="KW-0472">Membrane</keyword>
<name>H1Q0J5_9BACT</name>
<dbReference type="Proteomes" id="UP000016023">
    <property type="component" value="Unassembled WGS sequence"/>
</dbReference>
<evidence type="ECO:0000256" key="1">
    <source>
        <dbReference type="SAM" id="Phobius"/>
    </source>
</evidence>
<dbReference type="RefSeq" id="WP_006951425.1">
    <property type="nucleotide sequence ID" value="NZ_JH594521.1"/>
</dbReference>
<reference evidence="2 3" key="1">
    <citation type="submission" date="2011-12" db="EMBL/GenBank/DDBJ databases">
        <title>The Genome Sequence of Prevotella micans F0438.</title>
        <authorList>
            <consortium name="The Broad Institute Genome Sequencing Platform"/>
            <person name="Earl A."/>
            <person name="Ward D."/>
            <person name="Feldgarden M."/>
            <person name="Gevers D."/>
            <person name="Izard J."/>
            <person name="Baranova O.V."/>
            <person name="Blanton J.M."/>
            <person name="Wade W.G."/>
            <person name="Dewhirst F.E."/>
            <person name="Young S.K."/>
            <person name="Zeng Q."/>
            <person name="Gargeya S."/>
            <person name="Fitzgerald M."/>
            <person name="Haas B."/>
            <person name="Abouelleil A."/>
            <person name="Alvarado L."/>
            <person name="Arachchi H.M."/>
            <person name="Berlin A."/>
            <person name="Chapman S.B."/>
            <person name="Gearin G."/>
            <person name="Goldberg J."/>
            <person name="Griggs A."/>
            <person name="Gujja S."/>
            <person name="Hansen M."/>
            <person name="Heiman D."/>
            <person name="Howarth C."/>
            <person name="Larimer J."/>
            <person name="Lui A."/>
            <person name="MacDonald P.J.P."/>
            <person name="McCowen C."/>
            <person name="Montmayeur A."/>
            <person name="Murphy C."/>
            <person name="Neiman D."/>
            <person name="Pearson M."/>
            <person name="Priest M."/>
            <person name="Roberts A."/>
            <person name="Saif S."/>
            <person name="Shea T."/>
            <person name="Sisk P."/>
            <person name="Stolte C."/>
            <person name="Sykes S."/>
            <person name="Wortman J."/>
            <person name="Nusbaum C."/>
            <person name="Birren B."/>
        </authorList>
    </citation>
    <scope>NUCLEOTIDE SEQUENCE [LARGE SCALE GENOMIC DNA]</scope>
    <source>
        <strain evidence="2 3">F0438</strain>
    </source>
</reference>
<evidence type="ECO:0000313" key="2">
    <source>
        <dbReference type="EMBL" id="EHO73511.1"/>
    </source>
</evidence>
<dbReference type="HOGENOM" id="CLU_1843323_0_0_10"/>
<evidence type="ECO:0000313" key="3">
    <source>
        <dbReference type="Proteomes" id="UP000016023"/>
    </source>
</evidence>
<organism evidence="2 3">
    <name type="scientific">Prevotella micans F0438</name>
    <dbReference type="NCBI Taxonomy" id="883158"/>
    <lineage>
        <taxon>Bacteria</taxon>
        <taxon>Pseudomonadati</taxon>
        <taxon>Bacteroidota</taxon>
        <taxon>Bacteroidia</taxon>
        <taxon>Bacteroidales</taxon>
        <taxon>Prevotellaceae</taxon>
        <taxon>Prevotella</taxon>
    </lineage>
</organism>
<dbReference type="EMBL" id="AGWK01000016">
    <property type="protein sequence ID" value="EHO73511.1"/>
    <property type="molecule type" value="Genomic_DNA"/>
</dbReference>
<feature type="transmembrane region" description="Helical" evidence="1">
    <location>
        <begin position="100"/>
        <end position="122"/>
    </location>
</feature>
<keyword evidence="1" id="KW-0812">Transmembrane</keyword>
<proteinExistence type="predicted"/>
<keyword evidence="1" id="KW-1133">Transmembrane helix</keyword>